<feature type="compositionally biased region" description="Basic and acidic residues" evidence="1">
    <location>
        <begin position="8"/>
        <end position="22"/>
    </location>
</feature>
<accession>A0AAD4TET7</accession>
<reference evidence="2" key="1">
    <citation type="submission" date="2022-04" db="EMBL/GenBank/DDBJ databases">
        <title>A functionally conserved STORR gene fusion in Papaver species that diverged 16.8 million years ago.</title>
        <authorList>
            <person name="Catania T."/>
        </authorList>
    </citation>
    <scope>NUCLEOTIDE SEQUENCE</scope>
    <source>
        <strain evidence="2">S-188037</strain>
    </source>
</reference>
<feature type="compositionally biased region" description="Low complexity" evidence="1">
    <location>
        <begin position="41"/>
        <end position="50"/>
    </location>
</feature>
<keyword evidence="3" id="KW-1185">Reference proteome</keyword>
<comment type="caution">
    <text evidence="2">The sequence shown here is derived from an EMBL/GenBank/DDBJ whole genome shotgun (WGS) entry which is preliminary data.</text>
</comment>
<proteinExistence type="predicted"/>
<name>A0AAD4TET7_9MAGN</name>
<organism evidence="2 3">
    <name type="scientific">Papaver atlanticum</name>
    <dbReference type="NCBI Taxonomy" id="357466"/>
    <lineage>
        <taxon>Eukaryota</taxon>
        <taxon>Viridiplantae</taxon>
        <taxon>Streptophyta</taxon>
        <taxon>Embryophyta</taxon>
        <taxon>Tracheophyta</taxon>
        <taxon>Spermatophyta</taxon>
        <taxon>Magnoliopsida</taxon>
        <taxon>Ranunculales</taxon>
        <taxon>Papaveraceae</taxon>
        <taxon>Papaveroideae</taxon>
        <taxon>Papaver</taxon>
    </lineage>
</organism>
<evidence type="ECO:0000256" key="1">
    <source>
        <dbReference type="SAM" id="MobiDB-lite"/>
    </source>
</evidence>
<feature type="non-terminal residue" evidence="2">
    <location>
        <position position="1"/>
    </location>
</feature>
<dbReference type="EMBL" id="JAJJMB010002379">
    <property type="protein sequence ID" value="KAI3951736.1"/>
    <property type="molecule type" value="Genomic_DNA"/>
</dbReference>
<dbReference type="Proteomes" id="UP001202328">
    <property type="component" value="Unassembled WGS sequence"/>
</dbReference>
<sequence length="158" mass="17706">MRTSSSGSEREEFDDKSSRSEEEVIMNTSASGSKREEFDDTSSGSDTSSRSEIEESDDTDHEEKVSGEPSFGATEIMNIVKRYTKWQTMEELDTAETEISGVSSEFDCEDLKIELVNMQDLSSKLGAYNFSHVRNLNTLNQAVEKALHQIVDKFPGIQ</sequence>
<dbReference type="AlphaFoldDB" id="A0AAD4TET7"/>
<feature type="region of interest" description="Disordered" evidence="1">
    <location>
        <begin position="1"/>
        <end position="73"/>
    </location>
</feature>
<gene>
    <name evidence="2" type="ORF">MKW98_013794</name>
</gene>
<evidence type="ECO:0000313" key="2">
    <source>
        <dbReference type="EMBL" id="KAI3951736.1"/>
    </source>
</evidence>
<protein>
    <submittedName>
        <fullName evidence="2">Uncharacterized protein</fullName>
    </submittedName>
</protein>
<evidence type="ECO:0000313" key="3">
    <source>
        <dbReference type="Proteomes" id="UP001202328"/>
    </source>
</evidence>